<protein>
    <recommendedName>
        <fullName evidence="14">Peptidase M50 domain-containing protein</fullName>
    </recommendedName>
</protein>
<evidence type="ECO:0000256" key="4">
    <source>
        <dbReference type="ARBA" id="ARBA00022670"/>
    </source>
</evidence>
<evidence type="ECO:0000256" key="2">
    <source>
        <dbReference type="ARBA" id="ARBA00004141"/>
    </source>
</evidence>
<keyword evidence="7" id="KW-0378">Hydrolase</keyword>
<proteinExistence type="inferred from homology"/>
<accession>A0ABQ3CKV3</accession>
<evidence type="ECO:0000256" key="12">
    <source>
        <dbReference type="SAM" id="MobiDB-lite"/>
    </source>
</evidence>
<comment type="subcellular location">
    <subcellularLocation>
        <location evidence="2">Membrane</location>
        <topology evidence="2">Multi-pass membrane protein</topology>
    </subcellularLocation>
</comment>
<dbReference type="Proteomes" id="UP000653644">
    <property type="component" value="Unassembled WGS sequence"/>
</dbReference>
<evidence type="ECO:0000256" key="5">
    <source>
        <dbReference type="ARBA" id="ARBA00022692"/>
    </source>
</evidence>
<evidence type="ECO:0000313" key="15">
    <source>
        <dbReference type="EMBL" id="GHA24969.1"/>
    </source>
</evidence>
<comment type="caution">
    <text evidence="15">The sequence shown here is derived from an EMBL/GenBank/DDBJ whole genome shotgun (WGS) entry which is preliminary data.</text>
</comment>
<dbReference type="InterPro" id="IPR008915">
    <property type="entry name" value="Peptidase_M50"/>
</dbReference>
<evidence type="ECO:0000256" key="11">
    <source>
        <dbReference type="ARBA" id="ARBA00023136"/>
    </source>
</evidence>
<keyword evidence="5" id="KW-0812">Transmembrane</keyword>
<sequence length="125" mass="13295">MQYWTLALPAAVVFLVSLPAHELAHAVVARRNGVQVDGITLWMPGGAARLHSEAATPAAEPRIAAVGPLTSLLAGGAGASRSNPVPRAAHPGYRRTRGIPRPIQEMISRWISLLPPPKVKMTAER</sequence>
<keyword evidence="11" id="KW-0472">Membrane</keyword>
<name>A0ABQ3CKV3_9ACTN</name>
<dbReference type="PANTHER" id="PTHR39188:SF3">
    <property type="entry name" value="STAGE IV SPORULATION PROTEIN FB"/>
    <property type="match status" value="1"/>
</dbReference>
<dbReference type="EMBL" id="BMVN01000009">
    <property type="protein sequence ID" value="GHA24969.1"/>
    <property type="molecule type" value="Genomic_DNA"/>
</dbReference>
<evidence type="ECO:0000256" key="9">
    <source>
        <dbReference type="ARBA" id="ARBA00022989"/>
    </source>
</evidence>
<dbReference type="Pfam" id="PF02163">
    <property type="entry name" value="Peptidase_M50"/>
    <property type="match status" value="1"/>
</dbReference>
<keyword evidence="16" id="KW-1185">Reference proteome</keyword>
<evidence type="ECO:0000313" key="16">
    <source>
        <dbReference type="Proteomes" id="UP000653644"/>
    </source>
</evidence>
<evidence type="ECO:0000256" key="1">
    <source>
        <dbReference type="ARBA" id="ARBA00001947"/>
    </source>
</evidence>
<evidence type="ECO:0000256" key="10">
    <source>
        <dbReference type="ARBA" id="ARBA00023049"/>
    </source>
</evidence>
<feature type="region of interest" description="Disordered" evidence="12">
    <location>
        <begin position="76"/>
        <end position="96"/>
    </location>
</feature>
<evidence type="ECO:0000256" key="7">
    <source>
        <dbReference type="ARBA" id="ARBA00022801"/>
    </source>
</evidence>
<feature type="signal peptide" evidence="13">
    <location>
        <begin position="1"/>
        <end position="22"/>
    </location>
</feature>
<keyword evidence="8" id="KW-0862">Zinc</keyword>
<keyword evidence="13" id="KW-0732">Signal</keyword>
<keyword evidence="9" id="KW-1133">Transmembrane helix</keyword>
<evidence type="ECO:0000256" key="3">
    <source>
        <dbReference type="ARBA" id="ARBA00007931"/>
    </source>
</evidence>
<organism evidence="15 16">
    <name type="scientific">Streptomyces canarius</name>
    <dbReference type="NCBI Taxonomy" id="285453"/>
    <lineage>
        <taxon>Bacteria</taxon>
        <taxon>Bacillati</taxon>
        <taxon>Actinomycetota</taxon>
        <taxon>Actinomycetes</taxon>
        <taxon>Kitasatosporales</taxon>
        <taxon>Streptomycetaceae</taxon>
        <taxon>Streptomyces</taxon>
    </lineage>
</organism>
<comment type="similarity">
    <text evidence="3">Belongs to the peptidase M50B family.</text>
</comment>
<feature type="domain" description="Peptidase M50" evidence="14">
    <location>
        <begin position="10"/>
        <end position="75"/>
    </location>
</feature>
<reference evidence="16" key="1">
    <citation type="journal article" date="2019" name="Int. J. Syst. Evol. Microbiol.">
        <title>The Global Catalogue of Microorganisms (GCM) 10K type strain sequencing project: providing services to taxonomists for standard genome sequencing and annotation.</title>
        <authorList>
            <consortium name="The Broad Institute Genomics Platform"/>
            <consortium name="The Broad Institute Genome Sequencing Center for Infectious Disease"/>
            <person name="Wu L."/>
            <person name="Ma J."/>
        </authorList>
    </citation>
    <scope>NUCLEOTIDE SEQUENCE [LARGE SCALE GENOMIC DNA]</scope>
    <source>
        <strain evidence="16">JCM 4733</strain>
    </source>
</reference>
<comment type="cofactor">
    <cofactor evidence="1">
        <name>Zn(2+)</name>
        <dbReference type="ChEBI" id="CHEBI:29105"/>
    </cofactor>
</comment>
<gene>
    <name evidence="15" type="ORF">GCM10010345_32270</name>
</gene>
<keyword evidence="10" id="KW-0482">Metalloprotease</keyword>
<keyword evidence="6" id="KW-0479">Metal-binding</keyword>
<evidence type="ECO:0000256" key="8">
    <source>
        <dbReference type="ARBA" id="ARBA00022833"/>
    </source>
</evidence>
<feature type="chain" id="PRO_5045826768" description="Peptidase M50 domain-containing protein" evidence="13">
    <location>
        <begin position="23"/>
        <end position="125"/>
    </location>
</feature>
<dbReference type="PANTHER" id="PTHR39188">
    <property type="entry name" value="MEMBRANE-ASSOCIATED ZINC METALLOPROTEASE M50B"/>
    <property type="match status" value="1"/>
</dbReference>
<evidence type="ECO:0000256" key="6">
    <source>
        <dbReference type="ARBA" id="ARBA00022723"/>
    </source>
</evidence>
<dbReference type="RefSeq" id="WP_189886426.1">
    <property type="nucleotide sequence ID" value="NZ_BMVN01000009.1"/>
</dbReference>
<evidence type="ECO:0000256" key="13">
    <source>
        <dbReference type="SAM" id="SignalP"/>
    </source>
</evidence>
<keyword evidence="4" id="KW-0645">Protease</keyword>
<evidence type="ECO:0000259" key="14">
    <source>
        <dbReference type="Pfam" id="PF02163"/>
    </source>
</evidence>